<feature type="compositionally biased region" description="Gly residues" evidence="1">
    <location>
        <begin position="140"/>
        <end position="149"/>
    </location>
</feature>
<dbReference type="Proteomes" id="UP001156441">
    <property type="component" value="Unassembled WGS sequence"/>
</dbReference>
<feature type="compositionally biased region" description="Basic and acidic residues" evidence="1">
    <location>
        <begin position="105"/>
        <end position="121"/>
    </location>
</feature>
<proteinExistence type="predicted"/>
<feature type="compositionally biased region" description="Pro residues" evidence="1">
    <location>
        <begin position="155"/>
        <end position="190"/>
    </location>
</feature>
<protein>
    <submittedName>
        <fullName evidence="2">Uncharacterized protein</fullName>
    </submittedName>
</protein>
<accession>A0ABT2JCQ3</accession>
<name>A0ABT2JCQ3_9PSEU</name>
<dbReference type="EMBL" id="JAFFZE010000016">
    <property type="protein sequence ID" value="MCT2585651.1"/>
    <property type="molecule type" value="Genomic_DNA"/>
</dbReference>
<feature type="region of interest" description="Disordered" evidence="1">
    <location>
        <begin position="78"/>
        <end position="195"/>
    </location>
</feature>
<reference evidence="2 3" key="1">
    <citation type="submission" date="2021-02" db="EMBL/GenBank/DDBJ databases">
        <title>Actinophytocola xerophila sp. nov., isolated from soil of cotton cropping field.</title>
        <authorList>
            <person name="Huang R."/>
            <person name="Chen X."/>
            <person name="Ge X."/>
            <person name="Liu W."/>
        </authorList>
    </citation>
    <scope>NUCLEOTIDE SEQUENCE [LARGE SCALE GENOMIC DNA]</scope>
    <source>
        <strain evidence="2 3">S1-96</strain>
    </source>
</reference>
<gene>
    <name evidence="2" type="ORF">JT362_21260</name>
</gene>
<feature type="region of interest" description="Disordered" evidence="1">
    <location>
        <begin position="1"/>
        <end position="42"/>
    </location>
</feature>
<evidence type="ECO:0000313" key="3">
    <source>
        <dbReference type="Proteomes" id="UP001156441"/>
    </source>
</evidence>
<comment type="caution">
    <text evidence="2">The sequence shown here is derived from an EMBL/GenBank/DDBJ whole genome shotgun (WGS) entry which is preliminary data.</text>
</comment>
<sequence length="246" mass="24538">MSYAAAYGGHDRVPAERRLRREHPLGVPRTYADPADEVDETGTGRKWTFGVAAGALLVAGTFAAGALGLNNGVPLATDHAAPEHAPASPGNNPNDIGGPAAVAPPDREADSDKRKPAEKPAPKPVGSVTPAPDRQAPSGAHGGSGGSGGDITTPAPQPAPAPAPAPAPQPAPQPTPPPPAPEPAPEPRPGPVEQIVTPVTDTVGGILDPVTDTVGDVLSPVTGLLSAGDRPAMTMIDDPMADLVGK</sequence>
<feature type="compositionally biased region" description="Basic and acidic residues" evidence="1">
    <location>
        <begin position="9"/>
        <end position="24"/>
    </location>
</feature>
<evidence type="ECO:0000256" key="1">
    <source>
        <dbReference type="SAM" id="MobiDB-lite"/>
    </source>
</evidence>
<dbReference type="RefSeq" id="WP_260193845.1">
    <property type="nucleotide sequence ID" value="NZ_JAFFZE010000016.1"/>
</dbReference>
<keyword evidence="3" id="KW-1185">Reference proteome</keyword>
<organism evidence="2 3">
    <name type="scientific">Actinophytocola gossypii</name>
    <dbReference type="NCBI Taxonomy" id="2812003"/>
    <lineage>
        <taxon>Bacteria</taxon>
        <taxon>Bacillati</taxon>
        <taxon>Actinomycetota</taxon>
        <taxon>Actinomycetes</taxon>
        <taxon>Pseudonocardiales</taxon>
        <taxon>Pseudonocardiaceae</taxon>
    </lineage>
</organism>
<evidence type="ECO:0000313" key="2">
    <source>
        <dbReference type="EMBL" id="MCT2585651.1"/>
    </source>
</evidence>